<accession>A0A5C3QKK0</accession>
<gene>
    <name evidence="2" type="ORF">BDV98DRAFT_94087</name>
</gene>
<evidence type="ECO:0000313" key="3">
    <source>
        <dbReference type="Proteomes" id="UP000305067"/>
    </source>
</evidence>
<protein>
    <recommendedName>
        <fullName evidence="4">BTB domain-containing protein</fullName>
    </recommendedName>
</protein>
<name>A0A5C3QKK0_9AGAR</name>
<organism evidence="2 3">
    <name type="scientific">Pterulicium gracile</name>
    <dbReference type="NCBI Taxonomy" id="1884261"/>
    <lineage>
        <taxon>Eukaryota</taxon>
        <taxon>Fungi</taxon>
        <taxon>Dikarya</taxon>
        <taxon>Basidiomycota</taxon>
        <taxon>Agaricomycotina</taxon>
        <taxon>Agaricomycetes</taxon>
        <taxon>Agaricomycetidae</taxon>
        <taxon>Agaricales</taxon>
        <taxon>Pleurotineae</taxon>
        <taxon>Pterulaceae</taxon>
        <taxon>Pterulicium</taxon>
    </lineage>
</organism>
<feature type="compositionally biased region" description="Basic and acidic residues" evidence="1">
    <location>
        <begin position="10"/>
        <end position="23"/>
    </location>
</feature>
<evidence type="ECO:0000313" key="2">
    <source>
        <dbReference type="EMBL" id="TFL00749.1"/>
    </source>
</evidence>
<evidence type="ECO:0008006" key="4">
    <source>
        <dbReference type="Google" id="ProtNLM"/>
    </source>
</evidence>
<evidence type="ECO:0000256" key="1">
    <source>
        <dbReference type="SAM" id="MobiDB-lite"/>
    </source>
</evidence>
<dbReference type="EMBL" id="ML178827">
    <property type="protein sequence ID" value="TFL00749.1"/>
    <property type="molecule type" value="Genomic_DNA"/>
</dbReference>
<feature type="region of interest" description="Disordered" evidence="1">
    <location>
        <begin position="1"/>
        <end position="23"/>
    </location>
</feature>
<dbReference type="OrthoDB" id="3893071at2759"/>
<dbReference type="Proteomes" id="UP000305067">
    <property type="component" value="Unassembled WGS sequence"/>
</dbReference>
<proteinExistence type="predicted"/>
<sequence>MPKKRSNSHASDHGPNKHRRVEEFELKNRRGISEPAFAWDLKDNVLALRTPRRENPEVPKCTFLANRAILCRESLVFSDILLLPPSANPKSEELCNGHPLTTVQDHPQDMRDFLQATHDWRRFPLSVETSAISTVVALLRLRYQVSNGLSPAGDDSTSYADNTSVTLEVDDEHLFCMSEKDDLLMLAALEEIDFPVMLPMATYMCFSFLDSDSSPRGSGRQPTAPIRG</sequence>
<keyword evidence="3" id="KW-1185">Reference proteome</keyword>
<reference evidence="2 3" key="1">
    <citation type="journal article" date="2019" name="Nat. Ecol. Evol.">
        <title>Megaphylogeny resolves global patterns of mushroom evolution.</title>
        <authorList>
            <person name="Varga T."/>
            <person name="Krizsan K."/>
            <person name="Foldi C."/>
            <person name="Dima B."/>
            <person name="Sanchez-Garcia M."/>
            <person name="Sanchez-Ramirez S."/>
            <person name="Szollosi G.J."/>
            <person name="Szarkandi J.G."/>
            <person name="Papp V."/>
            <person name="Albert L."/>
            <person name="Andreopoulos W."/>
            <person name="Angelini C."/>
            <person name="Antonin V."/>
            <person name="Barry K.W."/>
            <person name="Bougher N.L."/>
            <person name="Buchanan P."/>
            <person name="Buyck B."/>
            <person name="Bense V."/>
            <person name="Catcheside P."/>
            <person name="Chovatia M."/>
            <person name="Cooper J."/>
            <person name="Damon W."/>
            <person name="Desjardin D."/>
            <person name="Finy P."/>
            <person name="Geml J."/>
            <person name="Haridas S."/>
            <person name="Hughes K."/>
            <person name="Justo A."/>
            <person name="Karasinski D."/>
            <person name="Kautmanova I."/>
            <person name="Kiss B."/>
            <person name="Kocsube S."/>
            <person name="Kotiranta H."/>
            <person name="LaButti K.M."/>
            <person name="Lechner B.E."/>
            <person name="Liimatainen K."/>
            <person name="Lipzen A."/>
            <person name="Lukacs Z."/>
            <person name="Mihaltcheva S."/>
            <person name="Morgado L.N."/>
            <person name="Niskanen T."/>
            <person name="Noordeloos M.E."/>
            <person name="Ohm R.A."/>
            <person name="Ortiz-Santana B."/>
            <person name="Ovrebo C."/>
            <person name="Racz N."/>
            <person name="Riley R."/>
            <person name="Savchenko A."/>
            <person name="Shiryaev A."/>
            <person name="Soop K."/>
            <person name="Spirin V."/>
            <person name="Szebenyi C."/>
            <person name="Tomsovsky M."/>
            <person name="Tulloss R.E."/>
            <person name="Uehling J."/>
            <person name="Grigoriev I.V."/>
            <person name="Vagvolgyi C."/>
            <person name="Papp T."/>
            <person name="Martin F.M."/>
            <person name="Miettinen O."/>
            <person name="Hibbett D.S."/>
            <person name="Nagy L.G."/>
        </authorList>
    </citation>
    <scope>NUCLEOTIDE SEQUENCE [LARGE SCALE GENOMIC DNA]</scope>
    <source>
        <strain evidence="2 3">CBS 309.79</strain>
    </source>
</reference>
<dbReference type="AlphaFoldDB" id="A0A5C3QKK0"/>